<keyword evidence="1" id="KW-0175">Coiled coil</keyword>
<proteinExistence type="predicted"/>
<sequence>MHRLAGSLTTTLWLEILETRSLLPVSSYKIIANQTPSGDFSPAVGVPTILDLPFTDKHPVPAPLRGTTPASLALASQLAHDLNAKTQHPCAGRFFGPKDRRLLLCKSTLVVTRWTPVFFESSIDTPAPIPCPTRAAHPSCLPFFLALALSGSLGRRLARCSFFGCWTGEVKGGCSLESDGESLHTVIMPPARSLVAGLQDHLEQLSSTIETMKQLLHDLEAQRSQTRRWLNSLRDPMARLPLELQSQIFLDVGYDCEEFVPSMSPENVPMIFLGICQLWRGIALSTPRLWTTISMSGLPRTVGYTTLAEKWMERARNLPLSLSLEGRFRVRPFHDDVQNLLARHEHQVRTLTLNLAMGDPDAGAVRAGEFADFPFFSSLEKLTILSEKKVTFDGAEVLLEVLRTASDASHCVMVNLFYHADGSTPSPWTLPSLETLQLGHPYEFVYLGVLGSSSDILRHLTLPALKTLRLAAPGLYPYFPSFLARSSPPLESFELALDCMWPEWTVNPVLRAIPTLQCLTLVATIYKQDNDCARPFLDALTTYPDILPNLRKLVVSLEPWAIVDYKALLRMLNARRTSGFAPLECFELQFTSLGDESHSIDHPPSVEVESALQELREGGMKIHVGSTLRQLSFCSGGFSPMAPAPYLPHDLKSVTDIYEVE</sequence>
<comment type="caution">
    <text evidence="2">The sequence shown here is derived from an EMBL/GenBank/DDBJ whole genome shotgun (WGS) entry which is preliminary data.</text>
</comment>
<dbReference type="EMBL" id="JAWWNJ010000009">
    <property type="protein sequence ID" value="KAK7049113.1"/>
    <property type="molecule type" value="Genomic_DNA"/>
</dbReference>
<gene>
    <name evidence="2" type="ORF">R3P38DRAFT_3175363</name>
</gene>
<organism evidence="2 3">
    <name type="scientific">Favolaschia claudopus</name>
    <dbReference type="NCBI Taxonomy" id="2862362"/>
    <lineage>
        <taxon>Eukaryota</taxon>
        <taxon>Fungi</taxon>
        <taxon>Dikarya</taxon>
        <taxon>Basidiomycota</taxon>
        <taxon>Agaricomycotina</taxon>
        <taxon>Agaricomycetes</taxon>
        <taxon>Agaricomycetidae</taxon>
        <taxon>Agaricales</taxon>
        <taxon>Marasmiineae</taxon>
        <taxon>Mycenaceae</taxon>
        <taxon>Favolaschia</taxon>
    </lineage>
</organism>
<evidence type="ECO:0000313" key="3">
    <source>
        <dbReference type="Proteomes" id="UP001362999"/>
    </source>
</evidence>
<dbReference type="AlphaFoldDB" id="A0AAW0DCP6"/>
<name>A0AAW0DCP6_9AGAR</name>
<accession>A0AAW0DCP6</accession>
<evidence type="ECO:0000313" key="2">
    <source>
        <dbReference type="EMBL" id="KAK7049113.1"/>
    </source>
</evidence>
<dbReference type="Proteomes" id="UP001362999">
    <property type="component" value="Unassembled WGS sequence"/>
</dbReference>
<evidence type="ECO:0008006" key="4">
    <source>
        <dbReference type="Google" id="ProtNLM"/>
    </source>
</evidence>
<keyword evidence="3" id="KW-1185">Reference proteome</keyword>
<evidence type="ECO:0000256" key="1">
    <source>
        <dbReference type="SAM" id="Coils"/>
    </source>
</evidence>
<protein>
    <recommendedName>
        <fullName evidence="4">F-box domain-containing protein</fullName>
    </recommendedName>
</protein>
<reference evidence="2 3" key="1">
    <citation type="journal article" date="2024" name="J Genomics">
        <title>Draft genome sequencing and assembly of Favolaschia claudopus CIRM-BRFM 2984 isolated from oak limbs.</title>
        <authorList>
            <person name="Navarro D."/>
            <person name="Drula E."/>
            <person name="Chaduli D."/>
            <person name="Cazenave R."/>
            <person name="Ahrendt S."/>
            <person name="Wang J."/>
            <person name="Lipzen A."/>
            <person name="Daum C."/>
            <person name="Barry K."/>
            <person name="Grigoriev I.V."/>
            <person name="Favel A."/>
            <person name="Rosso M.N."/>
            <person name="Martin F."/>
        </authorList>
    </citation>
    <scope>NUCLEOTIDE SEQUENCE [LARGE SCALE GENOMIC DNA]</scope>
    <source>
        <strain evidence="2 3">CIRM-BRFM 2984</strain>
    </source>
</reference>
<feature type="coiled-coil region" evidence="1">
    <location>
        <begin position="195"/>
        <end position="222"/>
    </location>
</feature>